<dbReference type="EMBL" id="JBFXLS010000052">
    <property type="protein sequence ID" value="KAL2823436.1"/>
    <property type="molecule type" value="Genomic_DNA"/>
</dbReference>
<dbReference type="InterPro" id="IPR053137">
    <property type="entry name" value="NLR-like"/>
</dbReference>
<evidence type="ECO:0000313" key="2">
    <source>
        <dbReference type="Proteomes" id="UP001610335"/>
    </source>
</evidence>
<organism evidence="1 2">
    <name type="scientific">Aspergillus cavernicola</name>
    <dbReference type="NCBI Taxonomy" id="176166"/>
    <lineage>
        <taxon>Eukaryota</taxon>
        <taxon>Fungi</taxon>
        <taxon>Dikarya</taxon>
        <taxon>Ascomycota</taxon>
        <taxon>Pezizomycotina</taxon>
        <taxon>Eurotiomycetes</taxon>
        <taxon>Eurotiomycetidae</taxon>
        <taxon>Eurotiales</taxon>
        <taxon>Aspergillaceae</taxon>
        <taxon>Aspergillus</taxon>
        <taxon>Aspergillus subgen. Nidulantes</taxon>
    </lineage>
</organism>
<reference evidence="1 2" key="1">
    <citation type="submission" date="2024-07" db="EMBL/GenBank/DDBJ databases">
        <title>Section-level genome sequencing and comparative genomics of Aspergillus sections Usti and Cavernicolus.</title>
        <authorList>
            <consortium name="Lawrence Berkeley National Laboratory"/>
            <person name="Nybo J.L."/>
            <person name="Vesth T.C."/>
            <person name="Theobald S."/>
            <person name="Frisvad J.C."/>
            <person name="Larsen T.O."/>
            <person name="Kjaerboelling I."/>
            <person name="Rothschild-Mancinelli K."/>
            <person name="Lyhne E.K."/>
            <person name="Kogle M.E."/>
            <person name="Barry K."/>
            <person name="Clum A."/>
            <person name="Na H."/>
            <person name="Ledsgaard L."/>
            <person name="Lin J."/>
            <person name="Lipzen A."/>
            <person name="Kuo A."/>
            <person name="Riley R."/>
            <person name="Mondo S."/>
            <person name="LaButti K."/>
            <person name="Haridas S."/>
            <person name="Pangalinan J."/>
            <person name="Salamov A.A."/>
            <person name="Simmons B.A."/>
            <person name="Magnuson J.K."/>
            <person name="Chen J."/>
            <person name="Drula E."/>
            <person name="Henrissat B."/>
            <person name="Wiebenga A."/>
            <person name="Lubbers R.J."/>
            <person name="Gomes A.C."/>
            <person name="Makela M.R."/>
            <person name="Stajich J."/>
            <person name="Grigoriev I.V."/>
            <person name="Mortensen U.H."/>
            <person name="De vries R.P."/>
            <person name="Baker S.E."/>
            <person name="Andersen M.R."/>
        </authorList>
    </citation>
    <scope>NUCLEOTIDE SEQUENCE [LARGE SCALE GENOMIC DNA]</scope>
    <source>
        <strain evidence="1 2">CBS 600.67</strain>
    </source>
</reference>
<keyword evidence="2" id="KW-1185">Reference proteome</keyword>
<evidence type="ECO:0000313" key="1">
    <source>
        <dbReference type="EMBL" id="KAL2823436.1"/>
    </source>
</evidence>
<dbReference type="PANTHER" id="PTHR46082:SF11">
    <property type="entry name" value="AAA+ ATPASE DOMAIN-CONTAINING PROTEIN-RELATED"/>
    <property type="match status" value="1"/>
</dbReference>
<comment type="caution">
    <text evidence="1">The sequence shown here is derived from an EMBL/GenBank/DDBJ whole genome shotgun (WGS) entry which is preliminary data.</text>
</comment>
<dbReference type="Proteomes" id="UP001610335">
    <property type="component" value="Unassembled WGS sequence"/>
</dbReference>
<dbReference type="SUPFAM" id="SSF53167">
    <property type="entry name" value="Purine and uridine phosphorylases"/>
    <property type="match status" value="1"/>
</dbReference>
<dbReference type="InterPro" id="IPR035994">
    <property type="entry name" value="Nucleoside_phosphorylase_sf"/>
</dbReference>
<proteinExistence type="predicted"/>
<name>A0ABR4I715_9EURO</name>
<sequence length="114" mass="12972">MEAAGLMKNFPCIVIRGISDYADSHKNQRWQRYASATATAYAKEFLGLVPCSQLYKTTTALSVIHKNIANVAMDVSTIWEDVKSITTSHDDIPLFFLRRRTFSLLRRRESEKAS</sequence>
<accession>A0ABR4I715</accession>
<evidence type="ECO:0008006" key="3">
    <source>
        <dbReference type="Google" id="ProtNLM"/>
    </source>
</evidence>
<gene>
    <name evidence="1" type="ORF">BDW59DRAFT_163216</name>
</gene>
<dbReference type="Gene3D" id="3.40.50.1580">
    <property type="entry name" value="Nucleoside phosphorylase domain"/>
    <property type="match status" value="1"/>
</dbReference>
<protein>
    <recommendedName>
        <fullName evidence="3">Nucleoside phosphorylase domain-containing protein</fullName>
    </recommendedName>
</protein>
<dbReference type="PANTHER" id="PTHR46082">
    <property type="entry name" value="ATP/GTP-BINDING PROTEIN-RELATED"/>
    <property type="match status" value="1"/>
</dbReference>